<gene>
    <name evidence="2" type="ORF">IQ13_2807</name>
</gene>
<protein>
    <recommendedName>
        <fullName evidence="4">Lipoprotein</fullName>
    </recommendedName>
</protein>
<feature type="chain" id="PRO_5022123635" description="Lipoprotein" evidence="1">
    <location>
        <begin position="22"/>
        <end position="212"/>
    </location>
</feature>
<evidence type="ECO:0000313" key="3">
    <source>
        <dbReference type="Proteomes" id="UP000316167"/>
    </source>
</evidence>
<evidence type="ECO:0008006" key="4">
    <source>
        <dbReference type="Google" id="ProtNLM"/>
    </source>
</evidence>
<sequence>MNKFKEKIVLLIFFASMLSCSASKKKMTAEVEDNLFIEKLYLKDIEIRELDAKTDTVILENYDKVHREQIFQFLAENKVVTVRDKIRAAWILQHTAARFCDGELTSLSPENFLLAYKLSSTALAQLEAQKDTLTIRKENIPRVVALNYDRYLLYTFGYQKFGTQFVFDDKTNEMLLAPIDTTLSNDEERKKYNVESLHELLNQYKMKSMPKR</sequence>
<accession>A0A562SFS2</accession>
<keyword evidence="1" id="KW-0732">Signal</keyword>
<dbReference type="RefSeq" id="WP_144886985.1">
    <property type="nucleotide sequence ID" value="NZ_VLLE01000005.1"/>
</dbReference>
<dbReference type="AlphaFoldDB" id="A0A562SFS2"/>
<dbReference type="EMBL" id="VLLE01000005">
    <property type="protein sequence ID" value="TWI80138.1"/>
    <property type="molecule type" value="Genomic_DNA"/>
</dbReference>
<name>A0A562SFS2_9BACT</name>
<comment type="caution">
    <text evidence="2">The sequence shown here is derived from an EMBL/GenBank/DDBJ whole genome shotgun (WGS) entry which is preliminary data.</text>
</comment>
<evidence type="ECO:0000313" key="2">
    <source>
        <dbReference type="EMBL" id="TWI80138.1"/>
    </source>
</evidence>
<dbReference type="Proteomes" id="UP000316167">
    <property type="component" value="Unassembled WGS sequence"/>
</dbReference>
<proteinExistence type="predicted"/>
<keyword evidence="3" id="KW-1185">Reference proteome</keyword>
<organism evidence="2 3">
    <name type="scientific">Lacibacter cauensis</name>
    <dbReference type="NCBI Taxonomy" id="510947"/>
    <lineage>
        <taxon>Bacteria</taxon>
        <taxon>Pseudomonadati</taxon>
        <taxon>Bacteroidota</taxon>
        <taxon>Chitinophagia</taxon>
        <taxon>Chitinophagales</taxon>
        <taxon>Chitinophagaceae</taxon>
        <taxon>Lacibacter</taxon>
    </lineage>
</organism>
<feature type="signal peptide" evidence="1">
    <location>
        <begin position="1"/>
        <end position="21"/>
    </location>
</feature>
<reference evidence="2 3" key="1">
    <citation type="journal article" date="2015" name="Stand. Genomic Sci.">
        <title>Genomic Encyclopedia of Bacterial and Archaeal Type Strains, Phase III: the genomes of soil and plant-associated and newly described type strains.</title>
        <authorList>
            <person name="Whitman W.B."/>
            <person name="Woyke T."/>
            <person name="Klenk H.P."/>
            <person name="Zhou Y."/>
            <person name="Lilburn T.G."/>
            <person name="Beck B.J."/>
            <person name="De Vos P."/>
            <person name="Vandamme P."/>
            <person name="Eisen J.A."/>
            <person name="Garrity G."/>
            <person name="Hugenholtz P."/>
            <person name="Kyrpides N.C."/>
        </authorList>
    </citation>
    <scope>NUCLEOTIDE SEQUENCE [LARGE SCALE GENOMIC DNA]</scope>
    <source>
        <strain evidence="2 3">CGMCC 1.7271</strain>
    </source>
</reference>
<dbReference type="PROSITE" id="PS51257">
    <property type="entry name" value="PROKAR_LIPOPROTEIN"/>
    <property type="match status" value="1"/>
</dbReference>
<dbReference type="OrthoDB" id="1492923at2"/>
<evidence type="ECO:0000256" key="1">
    <source>
        <dbReference type="SAM" id="SignalP"/>
    </source>
</evidence>